<dbReference type="KEGG" id="nou:Natoc_0520"/>
<dbReference type="STRING" id="694430.Natoc_0520"/>
<protein>
    <recommendedName>
        <fullName evidence="6">Yip1 domain-containing protein</fullName>
    </recommendedName>
</protein>
<feature type="transmembrane region" description="Helical" evidence="5">
    <location>
        <begin position="134"/>
        <end position="153"/>
    </location>
</feature>
<feature type="transmembrane region" description="Helical" evidence="5">
    <location>
        <begin position="165"/>
        <end position="187"/>
    </location>
</feature>
<keyword evidence="8" id="KW-1185">Reference proteome</keyword>
<gene>
    <name evidence="7" type="ORF">Natoc_0520</name>
</gene>
<evidence type="ECO:0000256" key="5">
    <source>
        <dbReference type="SAM" id="Phobius"/>
    </source>
</evidence>
<sequence>MTRSTPLVDPDGYFARTDAFSLQRAVGLVLAYWLGSLAVDLGWWLAGDLAGDPVTVLSALQHLEATLLYWVVPTIVLYGLVLAVGAEGEPAETLALAAWGLVPLLVGLATFNLALAALATLGVDPGAIPSDPDVWLFVPLALLACGWAAYVWRGGLAVGFSLERSTATATALLAGGVCAALLVVPVLG</sequence>
<evidence type="ECO:0000313" key="8">
    <source>
        <dbReference type="Proteomes" id="UP000010878"/>
    </source>
</evidence>
<dbReference type="AlphaFoldDB" id="L0JTS0"/>
<accession>L0JTS0</accession>
<keyword evidence="2 5" id="KW-0812">Transmembrane</keyword>
<reference evidence="7 8" key="1">
    <citation type="submission" date="2012-11" db="EMBL/GenBank/DDBJ databases">
        <title>FINISHED of Natronococcus occultus SP4, DSM 3396.</title>
        <authorList>
            <consortium name="DOE Joint Genome Institute"/>
            <person name="Eisen J."/>
            <person name="Huntemann M."/>
            <person name="Wei C.-L."/>
            <person name="Han J."/>
            <person name="Detter J.C."/>
            <person name="Han C."/>
            <person name="Tapia R."/>
            <person name="Chen A."/>
            <person name="Kyrpides N."/>
            <person name="Mavromatis K."/>
            <person name="Markowitz V."/>
            <person name="Szeto E."/>
            <person name="Ivanova N."/>
            <person name="Mikhailova N."/>
            <person name="Ovchinnikova G."/>
            <person name="Pagani I."/>
            <person name="Pati A."/>
            <person name="Goodwin L."/>
            <person name="Nordberg H.P."/>
            <person name="Cantor M.N."/>
            <person name="Hua S.X."/>
            <person name="Woyke T."/>
            <person name="Eisen J."/>
            <person name="Klenk H.-P."/>
            <person name="Klenk H.-P."/>
        </authorList>
    </citation>
    <scope>NUCLEOTIDE SEQUENCE [LARGE SCALE GENOMIC DNA]</scope>
    <source>
        <strain evidence="7 8">SP4</strain>
    </source>
</reference>
<name>L0JTS0_9EURY</name>
<feature type="domain" description="Yip1" evidence="6">
    <location>
        <begin position="28"/>
        <end position="183"/>
    </location>
</feature>
<dbReference type="EMBL" id="CP003929">
    <property type="protein sequence ID" value="AGB36382.1"/>
    <property type="molecule type" value="Genomic_DNA"/>
</dbReference>
<feature type="transmembrane region" description="Helical" evidence="5">
    <location>
        <begin position="96"/>
        <end position="122"/>
    </location>
</feature>
<proteinExistence type="predicted"/>
<organism evidence="7 8">
    <name type="scientific">Natronococcus occultus SP4</name>
    <dbReference type="NCBI Taxonomy" id="694430"/>
    <lineage>
        <taxon>Archaea</taxon>
        <taxon>Methanobacteriati</taxon>
        <taxon>Methanobacteriota</taxon>
        <taxon>Stenosarchaea group</taxon>
        <taxon>Halobacteria</taxon>
        <taxon>Halobacteriales</taxon>
        <taxon>Natrialbaceae</taxon>
        <taxon>Natronococcus</taxon>
    </lineage>
</organism>
<evidence type="ECO:0000259" key="6">
    <source>
        <dbReference type="Pfam" id="PF04893"/>
    </source>
</evidence>
<evidence type="ECO:0000256" key="1">
    <source>
        <dbReference type="ARBA" id="ARBA00004141"/>
    </source>
</evidence>
<keyword evidence="3 5" id="KW-1133">Transmembrane helix</keyword>
<evidence type="ECO:0000256" key="3">
    <source>
        <dbReference type="ARBA" id="ARBA00022989"/>
    </source>
</evidence>
<dbReference type="GeneID" id="14405548"/>
<evidence type="ECO:0000256" key="4">
    <source>
        <dbReference type="ARBA" id="ARBA00023136"/>
    </source>
</evidence>
<feature type="transmembrane region" description="Helical" evidence="5">
    <location>
        <begin position="66"/>
        <end position="84"/>
    </location>
</feature>
<evidence type="ECO:0000313" key="7">
    <source>
        <dbReference type="EMBL" id="AGB36382.1"/>
    </source>
</evidence>
<feature type="transmembrane region" description="Helical" evidence="5">
    <location>
        <begin position="25"/>
        <end position="46"/>
    </location>
</feature>
<dbReference type="Pfam" id="PF04893">
    <property type="entry name" value="Yip1"/>
    <property type="match status" value="1"/>
</dbReference>
<dbReference type="eggNOG" id="arCOG02054">
    <property type="taxonomic scope" value="Archaea"/>
</dbReference>
<dbReference type="GO" id="GO:0016020">
    <property type="term" value="C:membrane"/>
    <property type="evidence" value="ECO:0007669"/>
    <property type="project" value="UniProtKB-SubCell"/>
</dbReference>
<dbReference type="RefSeq" id="WP_015319837.1">
    <property type="nucleotide sequence ID" value="NC_019974.1"/>
</dbReference>
<dbReference type="InterPro" id="IPR006977">
    <property type="entry name" value="Yip1_dom"/>
</dbReference>
<keyword evidence="4 5" id="KW-0472">Membrane</keyword>
<evidence type="ECO:0000256" key="2">
    <source>
        <dbReference type="ARBA" id="ARBA00022692"/>
    </source>
</evidence>
<dbReference type="OrthoDB" id="116519at2157"/>
<dbReference type="HOGENOM" id="CLU_1438156_0_0_2"/>
<comment type="subcellular location">
    <subcellularLocation>
        <location evidence="1">Membrane</location>
        <topology evidence="1">Multi-pass membrane protein</topology>
    </subcellularLocation>
</comment>
<dbReference type="Proteomes" id="UP000010878">
    <property type="component" value="Chromosome"/>
</dbReference>